<dbReference type="InterPro" id="IPR000253">
    <property type="entry name" value="FHA_dom"/>
</dbReference>
<dbReference type="CDD" id="cd00060">
    <property type="entry name" value="FHA"/>
    <property type="match status" value="1"/>
</dbReference>
<dbReference type="EMBL" id="JAGSMN010001235">
    <property type="protein sequence ID" value="MBR7678139.1"/>
    <property type="molecule type" value="Genomic_DNA"/>
</dbReference>
<protein>
    <submittedName>
        <fullName evidence="3">FHA domain-containing protein</fullName>
    </submittedName>
</protein>
<accession>A0A8T4J156</accession>
<evidence type="ECO:0000313" key="3">
    <source>
        <dbReference type="EMBL" id="MBR7678139.1"/>
    </source>
</evidence>
<proteinExistence type="predicted"/>
<dbReference type="PROSITE" id="PS50006">
    <property type="entry name" value="FHA_DOMAIN"/>
    <property type="match status" value="1"/>
</dbReference>
<keyword evidence="1" id="KW-0597">Phosphoprotein</keyword>
<evidence type="ECO:0000256" key="1">
    <source>
        <dbReference type="ARBA" id="ARBA00022553"/>
    </source>
</evidence>
<sequence length="192" mass="21633">MTSLEFSAYPPRLSDVERERALEVLREGAVQGRISQNTFEQRMDVILHAQWHGELHAALFDLPTRRPRGRWFVQAVGRLSAFPGTLRKAWQSERLPELLLPQPGPYPFTIGRAPGSMLRLNHFTVSRVHAQLRSKPEGWSLRDLGSSNGTWVNGSRIAGSVSVRPGDQVRFGQVGFRLTVPKPPELEPPEHT</sequence>
<evidence type="ECO:0000313" key="4">
    <source>
        <dbReference type="Proteomes" id="UP000675554"/>
    </source>
</evidence>
<dbReference type="Gene3D" id="2.60.200.20">
    <property type="match status" value="1"/>
</dbReference>
<reference evidence="3" key="1">
    <citation type="submission" date="2021-04" db="EMBL/GenBank/DDBJ databases">
        <title>Sequencing of actinobacteria type strains.</title>
        <authorList>
            <person name="Nguyen G.-S."/>
            <person name="Wentzel A."/>
        </authorList>
    </citation>
    <scope>NUCLEOTIDE SEQUENCE</scope>
    <source>
        <strain evidence="3">DSM 42095</strain>
    </source>
</reference>
<dbReference type="SMART" id="SM00240">
    <property type="entry name" value="FHA"/>
    <property type="match status" value="1"/>
</dbReference>
<dbReference type="SUPFAM" id="SSF49879">
    <property type="entry name" value="SMAD/FHA domain"/>
    <property type="match status" value="1"/>
</dbReference>
<dbReference type="InterPro" id="IPR008984">
    <property type="entry name" value="SMAD_FHA_dom_sf"/>
</dbReference>
<evidence type="ECO:0000259" key="2">
    <source>
        <dbReference type="PROSITE" id="PS50006"/>
    </source>
</evidence>
<gene>
    <name evidence="3" type="ORF">KDA82_35205</name>
</gene>
<dbReference type="Pfam" id="PF00498">
    <property type="entry name" value="FHA"/>
    <property type="match status" value="1"/>
</dbReference>
<name>A0A8T4J156_9ACTN</name>
<dbReference type="PANTHER" id="PTHR23308">
    <property type="entry name" value="NUCLEAR INHIBITOR OF PROTEIN PHOSPHATASE-1"/>
    <property type="match status" value="1"/>
</dbReference>
<dbReference type="InterPro" id="IPR050923">
    <property type="entry name" value="Cell_Proc_Reg/RNA_Proc"/>
</dbReference>
<dbReference type="AlphaFoldDB" id="A0A8T4J156"/>
<dbReference type="Proteomes" id="UP000675554">
    <property type="component" value="Unassembled WGS sequence"/>
</dbReference>
<comment type="caution">
    <text evidence="3">The sequence shown here is derived from an EMBL/GenBank/DDBJ whole genome shotgun (WGS) entry which is preliminary data.</text>
</comment>
<dbReference type="Pfam" id="PF08044">
    <property type="entry name" value="DUF1707"/>
    <property type="match status" value="1"/>
</dbReference>
<dbReference type="InterPro" id="IPR012551">
    <property type="entry name" value="DUF1707_SHOCT-like"/>
</dbReference>
<feature type="domain" description="FHA" evidence="2">
    <location>
        <begin position="108"/>
        <end position="157"/>
    </location>
</feature>
<organism evidence="3 4">
    <name type="scientific">Streptomyces daliensis</name>
    <dbReference type="NCBI Taxonomy" id="299421"/>
    <lineage>
        <taxon>Bacteria</taxon>
        <taxon>Bacillati</taxon>
        <taxon>Actinomycetota</taxon>
        <taxon>Actinomycetes</taxon>
        <taxon>Kitasatosporales</taxon>
        <taxon>Streptomycetaceae</taxon>
        <taxon>Streptomyces</taxon>
    </lineage>
</organism>
<keyword evidence="4" id="KW-1185">Reference proteome</keyword>